<dbReference type="AlphaFoldDB" id="A0A4Z0Z0S3"/>
<reference evidence="8 9" key="1">
    <citation type="submission" date="2019-03" db="EMBL/GenBank/DDBJ databases">
        <title>Draft genome sequence of Xylaria hypoxylon DSM 108379, a ubiquitous saprotrophic-parasitic fungi on hardwood.</title>
        <authorList>
            <person name="Buettner E."/>
            <person name="Leonhardt S."/>
            <person name="Gebauer A.M."/>
            <person name="Liers C."/>
            <person name="Hofrichter M."/>
            <person name="Kellner H."/>
        </authorList>
    </citation>
    <scope>NUCLEOTIDE SEQUENCE [LARGE SCALE GENOMIC DNA]</scope>
    <source>
        <strain evidence="8 9">DSM 108379</strain>
    </source>
</reference>
<name>A0A4Z0Z0S3_9PEZI</name>
<evidence type="ECO:0000256" key="6">
    <source>
        <dbReference type="ARBA" id="ARBA00023242"/>
    </source>
</evidence>
<dbReference type="Proteomes" id="UP000297716">
    <property type="component" value="Unassembled WGS sequence"/>
</dbReference>
<organism evidence="8 9">
    <name type="scientific">Xylaria hypoxylon</name>
    <dbReference type="NCBI Taxonomy" id="37992"/>
    <lineage>
        <taxon>Eukaryota</taxon>
        <taxon>Fungi</taxon>
        <taxon>Dikarya</taxon>
        <taxon>Ascomycota</taxon>
        <taxon>Pezizomycotina</taxon>
        <taxon>Sordariomycetes</taxon>
        <taxon>Xylariomycetidae</taxon>
        <taxon>Xylariales</taxon>
        <taxon>Xylariaceae</taxon>
        <taxon>Xylaria</taxon>
    </lineage>
</organism>
<comment type="caution">
    <text evidence="8">The sequence shown here is derived from an EMBL/GenBank/DDBJ whole genome shotgun (WGS) entry which is preliminary data.</text>
</comment>
<dbReference type="InterPro" id="IPR029479">
    <property type="entry name" value="Nitroreductase"/>
</dbReference>
<comment type="similarity">
    <text evidence="3">Belongs to the nitroreductase family.</text>
</comment>
<keyword evidence="6" id="KW-0539">Nucleus</keyword>
<dbReference type="GO" id="GO:0005737">
    <property type="term" value="C:cytoplasm"/>
    <property type="evidence" value="ECO:0007669"/>
    <property type="project" value="UniProtKB-SubCell"/>
</dbReference>
<dbReference type="InterPro" id="IPR033877">
    <property type="entry name" value="Frm2/Hbn1"/>
</dbReference>
<dbReference type="CDD" id="cd02140">
    <property type="entry name" value="Frm2-like"/>
    <property type="match status" value="1"/>
</dbReference>
<comment type="subcellular location">
    <subcellularLocation>
        <location evidence="2">Cytoplasm</location>
    </subcellularLocation>
    <subcellularLocation>
        <location evidence="1">Nucleus</location>
    </subcellularLocation>
</comment>
<dbReference type="OrthoDB" id="2138173at2759"/>
<evidence type="ECO:0000256" key="3">
    <source>
        <dbReference type="ARBA" id="ARBA00007118"/>
    </source>
</evidence>
<dbReference type="EMBL" id="SKBN01000055">
    <property type="protein sequence ID" value="TGJ84965.1"/>
    <property type="molecule type" value="Genomic_DNA"/>
</dbReference>
<evidence type="ECO:0000256" key="2">
    <source>
        <dbReference type="ARBA" id="ARBA00004496"/>
    </source>
</evidence>
<dbReference type="GO" id="GO:0016491">
    <property type="term" value="F:oxidoreductase activity"/>
    <property type="evidence" value="ECO:0007669"/>
    <property type="project" value="UniProtKB-KW"/>
</dbReference>
<evidence type="ECO:0000256" key="4">
    <source>
        <dbReference type="ARBA" id="ARBA00022490"/>
    </source>
</evidence>
<evidence type="ECO:0000313" key="9">
    <source>
        <dbReference type="Proteomes" id="UP000297716"/>
    </source>
</evidence>
<evidence type="ECO:0000256" key="1">
    <source>
        <dbReference type="ARBA" id="ARBA00004123"/>
    </source>
</evidence>
<proteinExistence type="inferred from homology"/>
<accession>A0A4Z0Z0S3</accession>
<evidence type="ECO:0000313" key="8">
    <source>
        <dbReference type="EMBL" id="TGJ84965.1"/>
    </source>
</evidence>
<dbReference type="Pfam" id="PF00881">
    <property type="entry name" value="Nitroreductase"/>
    <property type="match status" value="1"/>
</dbReference>
<protein>
    <recommendedName>
        <fullName evidence="7">Nitroreductase domain-containing protein</fullName>
    </recommendedName>
</protein>
<dbReference type="GO" id="GO:0034599">
    <property type="term" value="P:cellular response to oxidative stress"/>
    <property type="evidence" value="ECO:0007669"/>
    <property type="project" value="InterPro"/>
</dbReference>
<keyword evidence="9" id="KW-1185">Reference proteome</keyword>
<dbReference type="PANTHER" id="PTHR43035">
    <property type="entry name" value="FATTY ACID REPRESSION MUTANT PROTEIN 2-RELATED"/>
    <property type="match status" value="1"/>
</dbReference>
<dbReference type="Gene3D" id="3.40.109.10">
    <property type="entry name" value="NADH Oxidase"/>
    <property type="match status" value="1"/>
</dbReference>
<dbReference type="GO" id="GO:0005634">
    <property type="term" value="C:nucleus"/>
    <property type="evidence" value="ECO:0007669"/>
    <property type="project" value="UniProtKB-SubCell"/>
</dbReference>
<dbReference type="InterPro" id="IPR000415">
    <property type="entry name" value="Nitroreductase-like"/>
</dbReference>
<dbReference type="PANTHER" id="PTHR43035:SF1">
    <property type="entry name" value="FATTY ACID REPRESSION MUTANT PROTEIN 2-RELATED"/>
    <property type="match status" value="1"/>
</dbReference>
<evidence type="ECO:0000256" key="5">
    <source>
        <dbReference type="ARBA" id="ARBA00023002"/>
    </source>
</evidence>
<sequence>MSSSSALTLAEAIENRRSLHKLSDDVTVANSRIEEIIHHAVLYSPTPFNCQSGRTVLLVKDEHKKFWDLAREVAQATAPPQLFEKVYEPRIKMFRAAYGTGGDFVFVQILFYDDISALEGMEQKWPMLKDAFPKWLDHANGMLQYAVWTMLAAEGLGCNLQHYNPMIDARVSQQLNIPATWSLKAQMVFGKPDGPPMQEKQFDPVESRALTYGA</sequence>
<gene>
    <name evidence="8" type="ORF">E0Z10_g3779</name>
</gene>
<dbReference type="SUPFAM" id="SSF55469">
    <property type="entry name" value="FMN-dependent nitroreductase-like"/>
    <property type="match status" value="1"/>
</dbReference>
<evidence type="ECO:0000259" key="7">
    <source>
        <dbReference type="Pfam" id="PF00881"/>
    </source>
</evidence>
<keyword evidence="4" id="KW-0963">Cytoplasm</keyword>
<dbReference type="STRING" id="37992.A0A4Z0Z0S3"/>
<keyword evidence="5" id="KW-0560">Oxidoreductase</keyword>
<feature type="domain" description="Nitroreductase" evidence="7">
    <location>
        <begin position="13"/>
        <end position="191"/>
    </location>
</feature>
<dbReference type="FunFam" id="3.40.109.10:FF:000001">
    <property type="entry name" value="Nitroreductase family"/>
    <property type="match status" value="1"/>
</dbReference>